<evidence type="ECO:0000313" key="7">
    <source>
        <dbReference type="Proteomes" id="UP000682802"/>
    </source>
</evidence>
<evidence type="ECO:0000256" key="3">
    <source>
        <dbReference type="SAM" id="Phobius"/>
    </source>
</evidence>
<keyword evidence="7" id="KW-1185">Reference proteome</keyword>
<accession>A0ABX8GX96</accession>
<dbReference type="PROSITE" id="PS50005">
    <property type="entry name" value="TPR"/>
    <property type="match status" value="2"/>
</dbReference>
<dbReference type="Gene3D" id="3.60.40.10">
    <property type="entry name" value="PPM-type phosphatase domain"/>
    <property type="match status" value="1"/>
</dbReference>
<feature type="chain" id="PRO_5046170048" evidence="4">
    <location>
        <begin position="25"/>
        <end position="730"/>
    </location>
</feature>
<keyword evidence="3" id="KW-1133">Transmembrane helix</keyword>
<sequence>MAYNRFFKHIILFLLLLFGLSLNAATGDKNSGNTSIINDSLFNKYDSKKVNAFLVKGYLDSAKNYLDDHLHLLDEEGTFEEQFDIASKYCTYYEDIGKLDSAEQFCQLALNLSEDKLKFDYISKANTNLATLYTSQGKTETALNLLKTAYEIQLQNEDVIDLAYTLNNIGFIYFQHKEYIHAFEVFKEILAIDIDDQNENLDYIKANALLNMADIHYEFNEFDALRHLLIRLDKMQVFTMNKDFEGFIYLSLLKGKLAMGLNDMALAKKIFLLTVRESNKKEFPQPKLNSYLSIGNYYYKLKDYTNAYDAYERAYVISKNNGLLDFEYQVSLKLALTLKHINKDQSIYFFQKSINLSDSLFNQQKTAAVADMQAFHEVELQKEQNDVLRVRDHDNSKKLDEQKKFIEMSIVIVVLLLIFTYYIYLNQRKTKKLNLKLSSAFRELEMANIEVESVNSELLIKNDVLRDTLEHSKQQGKQLNNQHVKISSSIKSAHLIQSSILPSDKGITSAFPDNFIFNQPKDIVSGDFYWFTEQEGWKIYACIDCTGHGVPGALMSMMASSSLYEIVRGKKILSPGRILAELNNIVVRNLQQDTNDNNDGMDMTLIAIKGNILKYAGAKNPLHIVRDNTIHKLAGTRKSIGGELDLVYEEHEWLLEKGDNLFMATDGYQDQFGGVKTRKFMVKRLRELYVQIANLSSSEQKEILANTINSWMEEGEWEQIDDMLVIGIKI</sequence>
<dbReference type="RefSeq" id="WP_144075583.1">
    <property type="nucleotide sequence ID" value="NZ_CP076128.1"/>
</dbReference>
<keyword evidence="1" id="KW-0378">Hydrolase</keyword>
<dbReference type="SUPFAM" id="SSF48452">
    <property type="entry name" value="TPR-like"/>
    <property type="match status" value="2"/>
</dbReference>
<evidence type="ECO:0000256" key="1">
    <source>
        <dbReference type="ARBA" id="ARBA00022801"/>
    </source>
</evidence>
<protein>
    <submittedName>
        <fullName evidence="6">SpoIIE family protein phosphatase</fullName>
    </submittedName>
</protein>
<evidence type="ECO:0000313" key="6">
    <source>
        <dbReference type="EMBL" id="QWG08206.1"/>
    </source>
</evidence>
<dbReference type="Proteomes" id="UP000682802">
    <property type="component" value="Chromosome 1"/>
</dbReference>
<keyword evidence="2" id="KW-0802">TPR repeat</keyword>
<reference evidence="6 7" key="1">
    <citation type="submission" date="2021-05" db="EMBL/GenBank/DDBJ databases">
        <title>Comparative genomic studies on the polysaccharide-degrading batcterial strains of the Flammeovirga genus.</title>
        <authorList>
            <person name="Zewei F."/>
            <person name="Zheng Z."/>
            <person name="Yu L."/>
            <person name="Ruyue G."/>
            <person name="Yanhong M."/>
            <person name="Yuanyuan C."/>
            <person name="Jingyan G."/>
            <person name="Wenjun H."/>
        </authorList>
    </citation>
    <scope>NUCLEOTIDE SEQUENCE [LARGE SCALE GENOMIC DNA]</scope>
    <source>
        <strain evidence="6 7">YS10</strain>
    </source>
</reference>
<keyword evidence="3" id="KW-0472">Membrane</keyword>
<dbReference type="InterPro" id="IPR019734">
    <property type="entry name" value="TPR_rpt"/>
</dbReference>
<dbReference type="InterPro" id="IPR052016">
    <property type="entry name" value="Bact_Sigma-Reg"/>
</dbReference>
<organism evidence="6 7">
    <name type="scientific">Flammeovirga kamogawensis</name>
    <dbReference type="NCBI Taxonomy" id="373891"/>
    <lineage>
        <taxon>Bacteria</taxon>
        <taxon>Pseudomonadati</taxon>
        <taxon>Bacteroidota</taxon>
        <taxon>Cytophagia</taxon>
        <taxon>Cytophagales</taxon>
        <taxon>Flammeovirgaceae</taxon>
        <taxon>Flammeovirga</taxon>
    </lineage>
</organism>
<dbReference type="PANTHER" id="PTHR43156:SF9">
    <property type="entry name" value="HAMP DOMAIN-CONTAINING PROTEIN"/>
    <property type="match status" value="1"/>
</dbReference>
<name>A0ABX8GX96_9BACT</name>
<keyword evidence="3" id="KW-0812">Transmembrane</keyword>
<dbReference type="SMART" id="SM00028">
    <property type="entry name" value="TPR"/>
    <property type="match status" value="3"/>
</dbReference>
<feature type="signal peptide" evidence="4">
    <location>
        <begin position="1"/>
        <end position="24"/>
    </location>
</feature>
<evidence type="ECO:0000256" key="4">
    <source>
        <dbReference type="SAM" id="SignalP"/>
    </source>
</evidence>
<proteinExistence type="predicted"/>
<feature type="transmembrane region" description="Helical" evidence="3">
    <location>
        <begin position="405"/>
        <end position="425"/>
    </location>
</feature>
<dbReference type="SMART" id="SM00331">
    <property type="entry name" value="PP2C_SIG"/>
    <property type="match status" value="1"/>
</dbReference>
<dbReference type="InterPro" id="IPR001932">
    <property type="entry name" value="PPM-type_phosphatase-like_dom"/>
</dbReference>
<dbReference type="InterPro" id="IPR011990">
    <property type="entry name" value="TPR-like_helical_dom_sf"/>
</dbReference>
<keyword evidence="4" id="KW-0732">Signal</keyword>
<dbReference type="Pfam" id="PF07228">
    <property type="entry name" value="SpoIIE"/>
    <property type="match status" value="1"/>
</dbReference>
<dbReference type="Gene3D" id="1.25.40.10">
    <property type="entry name" value="Tetratricopeptide repeat domain"/>
    <property type="match status" value="2"/>
</dbReference>
<feature type="repeat" description="TPR" evidence="2">
    <location>
        <begin position="163"/>
        <end position="196"/>
    </location>
</feature>
<gene>
    <name evidence="6" type="ORF">KM029_04520</name>
</gene>
<dbReference type="Pfam" id="PF13424">
    <property type="entry name" value="TPR_12"/>
    <property type="match status" value="1"/>
</dbReference>
<dbReference type="EMBL" id="CP076128">
    <property type="protein sequence ID" value="QWG08206.1"/>
    <property type="molecule type" value="Genomic_DNA"/>
</dbReference>
<evidence type="ECO:0000256" key="2">
    <source>
        <dbReference type="PROSITE-ProRule" id="PRU00339"/>
    </source>
</evidence>
<dbReference type="PANTHER" id="PTHR43156">
    <property type="entry name" value="STAGE II SPORULATION PROTEIN E-RELATED"/>
    <property type="match status" value="1"/>
</dbReference>
<evidence type="ECO:0000259" key="5">
    <source>
        <dbReference type="SMART" id="SM00331"/>
    </source>
</evidence>
<dbReference type="InterPro" id="IPR036457">
    <property type="entry name" value="PPM-type-like_dom_sf"/>
</dbReference>
<dbReference type="Pfam" id="PF13181">
    <property type="entry name" value="TPR_8"/>
    <property type="match status" value="1"/>
</dbReference>
<feature type="domain" description="PPM-type phosphatase" evidence="5">
    <location>
        <begin position="503"/>
        <end position="730"/>
    </location>
</feature>
<feature type="repeat" description="TPR" evidence="2">
    <location>
        <begin position="288"/>
        <end position="321"/>
    </location>
</feature>